<accession>A0A2P6VHR0</accession>
<evidence type="ECO:0000256" key="2">
    <source>
        <dbReference type="SAM" id="MobiDB-lite"/>
    </source>
</evidence>
<dbReference type="STRING" id="554055.A0A2P6VHR0"/>
<organism evidence="3 4">
    <name type="scientific">Micractinium conductrix</name>
    <dbReference type="NCBI Taxonomy" id="554055"/>
    <lineage>
        <taxon>Eukaryota</taxon>
        <taxon>Viridiplantae</taxon>
        <taxon>Chlorophyta</taxon>
        <taxon>core chlorophytes</taxon>
        <taxon>Trebouxiophyceae</taxon>
        <taxon>Chlorellales</taxon>
        <taxon>Chlorellaceae</taxon>
        <taxon>Chlorella clade</taxon>
        <taxon>Micractinium</taxon>
    </lineage>
</organism>
<name>A0A2P6VHR0_9CHLO</name>
<dbReference type="EMBL" id="LHPF02000006">
    <property type="protein sequence ID" value="PSC73625.1"/>
    <property type="molecule type" value="Genomic_DNA"/>
</dbReference>
<reference evidence="3 4" key="1">
    <citation type="journal article" date="2018" name="Plant J.">
        <title>Genome sequences of Chlorella sorokiniana UTEX 1602 and Micractinium conductrix SAG 241.80: implications to maltose excretion by a green alga.</title>
        <authorList>
            <person name="Arriola M.B."/>
            <person name="Velmurugan N."/>
            <person name="Zhang Y."/>
            <person name="Plunkett M.H."/>
            <person name="Hondzo H."/>
            <person name="Barney B.M."/>
        </authorList>
    </citation>
    <scope>NUCLEOTIDE SEQUENCE [LARGE SCALE GENOMIC DNA]</scope>
    <source>
        <strain evidence="3 4">SAG 241.80</strain>
    </source>
</reference>
<sequence>MAVSENRAGDLLDRLADCGLGDGMSEDDLMSAATREPLRACCVKLAGRLWALLSGPAGPPEDPRALQAAAVALRRAADTEAAAGEGRLDAALNRLAATVDPGWPTGQGRLPALELLVAAAQAGAMVAAGAGADESQLPDADDGAEDLDTTDPLAYELSAALRGIAALLQLELSGAASGSAAALASAALARAQQLLAQLPAGFFEPLLPAGLLGGEQMAKLSEVDAALRYEYALRRRMLIERVNVTLQSFLWSPRLEQKGTKAEAAAVAEAAAKHMPADPQVQTQDVFTATLADLLAILEKATSGETGITASVKSVLIGKVPDRGGRPEGRRREAEMPEWTARRVTHGGSGRGGGHHGHGRGRGGGGKSENTSGGGGGRGRGGGGGRGKKEVS</sequence>
<keyword evidence="4" id="KW-1185">Reference proteome</keyword>
<dbReference type="PANTHER" id="PTHR31353:SF1">
    <property type="entry name" value="PROTEIN FAM98B"/>
    <property type="match status" value="1"/>
</dbReference>
<protein>
    <submittedName>
        <fullName evidence="3">FAM98A</fullName>
    </submittedName>
</protein>
<evidence type="ECO:0000313" key="3">
    <source>
        <dbReference type="EMBL" id="PSC73625.1"/>
    </source>
</evidence>
<feature type="compositionally biased region" description="Basic and acidic residues" evidence="2">
    <location>
        <begin position="320"/>
        <end position="335"/>
    </location>
</feature>
<dbReference type="PANTHER" id="PTHR31353">
    <property type="entry name" value="FAM98"/>
    <property type="match status" value="1"/>
</dbReference>
<comment type="caution">
    <text evidence="3">The sequence shown here is derived from an EMBL/GenBank/DDBJ whole genome shotgun (WGS) entry which is preliminary data.</text>
</comment>
<dbReference type="Pfam" id="PF10239">
    <property type="entry name" value="DUF2465"/>
    <property type="match status" value="1"/>
</dbReference>
<dbReference type="AlphaFoldDB" id="A0A2P6VHR0"/>
<feature type="compositionally biased region" description="Gly residues" evidence="2">
    <location>
        <begin position="362"/>
        <end position="385"/>
    </location>
</feature>
<evidence type="ECO:0000313" key="4">
    <source>
        <dbReference type="Proteomes" id="UP000239649"/>
    </source>
</evidence>
<gene>
    <name evidence="3" type="ORF">C2E20_3007</name>
</gene>
<comment type="similarity">
    <text evidence="1">Belongs to the FAM98 family.</text>
</comment>
<evidence type="ECO:0000256" key="1">
    <source>
        <dbReference type="ARBA" id="ARBA00007218"/>
    </source>
</evidence>
<dbReference type="OrthoDB" id="512356at2759"/>
<proteinExistence type="inferred from homology"/>
<dbReference type="Proteomes" id="UP000239649">
    <property type="component" value="Unassembled WGS sequence"/>
</dbReference>
<feature type="region of interest" description="Disordered" evidence="2">
    <location>
        <begin position="319"/>
        <end position="392"/>
    </location>
</feature>
<dbReference type="InterPro" id="IPR018797">
    <property type="entry name" value="FAM98"/>
</dbReference>